<protein>
    <submittedName>
        <fullName evidence="1">Uncharacterized protein</fullName>
    </submittedName>
</protein>
<gene>
    <name evidence="1" type="ORF">BDY19DRAFT_946534</name>
</gene>
<organism evidence="1 2">
    <name type="scientific">Irpex rosettiformis</name>
    <dbReference type="NCBI Taxonomy" id="378272"/>
    <lineage>
        <taxon>Eukaryota</taxon>
        <taxon>Fungi</taxon>
        <taxon>Dikarya</taxon>
        <taxon>Basidiomycota</taxon>
        <taxon>Agaricomycotina</taxon>
        <taxon>Agaricomycetes</taxon>
        <taxon>Polyporales</taxon>
        <taxon>Irpicaceae</taxon>
        <taxon>Irpex</taxon>
    </lineage>
</organism>
<accession>A0ACB8U3M6</accession>
<evidence type="ECO:0000313" key="2">
    <source>
        <dbReference type="Proteomes" id="UP001055072"/>
    </source>
</evidence>
<keyword evidence="2" id="KW-1185">Reference proteome</keyword>
<dbReference type="Proteomes" id="UP001055072">
    <property type="component" value="Unassembled WGS sequence"/>
</dbReference>
<comment type="caution">
    <text evidence="1">The sequence shown here is derived from an EMBL/GenBank/DDBJ whole genome shotgun (WGS) entry which is preliminary data.</text>
</comment>
<evidence type="ECO:0000313" key="1">
    <source>
        <dbReference type="EMBL" id="KAI0088881.1"/>
    </source>
</evidence>
<sequence length="470" mass="51747">MSNMIQCPHCPKSFQKSTELTTHMVASRHGWICPKLFCEAGPWRVESKLQRHLQKAHHVGSQAWQMITRCTHPPMNTCLLCGEAVSKMAKHMKKDHEVCVICQASCPDQNAHSKHYRKSHPSHFCEGCERPFVLKNISQKIANVGYYRDLPPQVVSTGLGLSAMGVPDLDAVVSGLGELKSAKSSVKSSSQSKEEMKTKVKLPNSGLNVVDILVDYCANKLRDIDEIDRKSSASEDAIPPSQEIPKQYETTKPCTSPKLSEAINVVSLDERLPGSFEEAKTTHPEPETDGVDPHAHCTPKYTPSASNTATLSPTMSNTESDDWEVMSESSQVSDIASLVDREDFSDVDDVPVIRPAEDNAPTISVISPIADDVESLSPLTSTTHLPSPESDRAPSASEEKVFHIDENVVGNETAPKPPRFSCKLCSDDPKQPTTTMCGHLFCHECIIRELSKNLRCPVCQTVMLVRLHVD</sequence>
<dbReference type="EMBL" id="MU274912">
    <property type="protein sequence ID" value="KAI0088881.1"/>
    <property type="molecule type" value="Genomic_DNA"/>
</dbReference>
<reference evidence="1" key="1">
    <citation type="journal article" date="2021" name="Environ. Microbiol.">
        <title>Gene family expansions and transcriptome signatures uncover fungal adaptations to wood decay.</title>
        <authorList>
            <person name="Hage H."/>
            <person name="Miyauchi S."/>
            <person name="Viragh M."/>
            <person name="Drula E."/>
            <person name="Min B."/>
            <person name="Chaduli D."/>
            <person name="Navarro D."/>
            <person name="Favel A."/>
            <person name="Norest M."/>
            <person name="Lesage-Meessen L."/>
            <person name="Balint B."/>
            <person name="Merenyi Z."/>
            <person name="de Eugenio L."/>
            <person name="Morin E."/>
            <person name="Martinez A.T."/>
            <person name="Baldrian P."/>
            <person name="Stursova M."/>
            <person name="Martinez M.J."/>
            <person name="Novotny C."/>
            <person name="Magnuson J.K."/>
            <person name="Spatafora J.W."/>
            <person name="Maurice S."/>
            <person name="Pangilinan J."/>
            <person name="Andreopoulos W."/>
            <person name="LaButti K."/>
            <person name="Hundley H."/>
            <person name="Na H."/>
            <person name="Kuo A."/>
            <person name="Barry K."/>
            <person name="Lipzen A."/>
            <person name="Henrissat B."/>
            <person name="Riley R."/>
            <person name="Ahrendt S."/>
            <person name="Nagy L.G."/>
            <person name="Grigoriev I.V."/>
            <person name="Martin F."/>
            <person name="Rosso M.N."/>
        </authorList>
    </citation>
    <scope>NUCLEOTIDE SEQUENCE</scope>
    <source>
        <strain evidence="1">CBS 384.51</strain>
    </source>
</reference>
<name>A0ACB8U3M6_9APHY</name>
<proteinExistence type="predicted"/>